<dbReference type="Proteomes" id="UP001209317">
    <property type="component" value="Unassembled WGS sequence"/>
</dbReference>
<keyword evidence="1" id="KW-0732">Signal</keyword>
<evidence type="ECO:0000256" key="1">
    <source>
        <dbReference type="SAM" id="SignalP"/>
    </source>
</evidence>
<keyword evidence="3" id="KW-1185">Reference proteome</keyword>
<dbReference type="AlphaFoldDB" id="A0AAE3IND8"/>
<organism evidence="2 3">
    <name type="scientific">Haoranjiania flava</name>
    <dbReference type="NCBI Taxonomy" id="1856322"/>
    <lineage>
        <taxon>Bacteria</taxon>
        <taxon>Pseudomonadati</taxon>
        <taxon>Bacteroidota</taxon>
        <taxon>Chitinophagia</taxon>
        <taxon>Chitinophagales</taxon>
        <taxon>Chitinophagaceae</taxon>
        <taxon>Haoranjiania</taxon>
    </lineage>
</organism>
<dbReference type="RefSeq" id="WP_263038716.1">
    <property type="nucleotide sequence ID" value="NZ_JAOTPL010000020.1"/>
</dbReference>
<gene>
    <name evidence="2" type="ORF">OD355_11935</name>
</gene>
<reference evidence="2" key="1">
    <citation type="submission" date="2022-10" db="EMBL/GenBank/DDBJ databases">
        <authorList>
            <person name="Kim H.S."/>
            <person name="Kim J.-S."/>
            <person name="Suh M.K."/>
            <person name="Eom M.K."/>
            <person name="Lee J.-S."/>
        </authorList>
    </citation>
    <scope>NUCLEOTIDE SEQUENCE</scope>
    <source>
        <strain evidence="2">LIP-5</strain>
    </source>
</reference>
<dbReference type="EMBL" id="JAOTPL010000020">
    <property type="protein sequence ID" value="MCU7695230.1"/>
    <property type="molecule type" value="Genomic_DNA"/>
</dbReference>
<evidence type="ECO:0000313" key="2">
    <source>
        <dbReference type="EMBL" id="MCU7695230.1"/>
    </source>
</evidence>
<comment type="caution">
    <text evidence="2">The sequence shown here is derived from an EMBL/GenBank/DDBJ whole genome shotgun (WGS) entry which is preliminary data.</text>
</comment>
<proteinExistence type="predicted"/>
<name>A0AAE3IND8_9BACT</name>
<protein>
    <submittedName>
        <fullName evidence="2">Uncharacterized protein</fullName>
    </submittedName>
</protein>
<accession>A0AAE3IND8</accession>
<sequence length="158" mass="17745">MKRLFYWFVVGALWGCSLNSCSNTDSTDSRDSLAANTESRAVWGIVYDSASNDMKIHALKMFNRDTLQASTVVNFLNDNYPGVVIHMDRISNDTLYARIPDSRHLTTGMGSAGADFYLKAATYLFTEMKGINFVSYDFVEADHAVPGVYRRSDWDSLP</sequence>
<evidence type="ECO:0000313" key="3">
    <source>
        <dbReference type="Proteomes" id="UP001209317"/>
    </source>
</evidence>
<feature type="signal peptide" evidence="1">
    <location>
        <begin position="1"/>
        <end position="22"/>
    </location>
</feature>
<feature type="chain" id="PRO_5042292036" evidence="1">
    <location>
        <begin position="23"/>
        <end position="158"/>
    </location>
</feature>